<dbReference type="InterPro" id="IPR023214">
    <property type="entry name" value="HAD_sf"/>
</dbReference>
<dbReference type="CDD" id="cd07527">
    <property type="entry name" value="HAD_ScGPP-like"/>
    <property type="match status" value="1"/>
</dbReference>
<evidence type="ECO:0000313" key="3">
    <source>
        <dbReference type="Proteomes" id="UP000236345"/>
    </source>
</evidence>
<keyword evidence="3" id="KW-1185">Reference proteome</keyword>
<dbReference type="SFLD" id="SFLDG01129">
    <property type="entry name" value="C1.5:_HAD__Beta-PGM__Phosphata"/>
    <property type="match status" value="1"/>
</dbReference>
<dbReference type="InterPro" id="IPR036412">
    <property type="entry name" value="HAD-like_sf"/>
</dbReference>
<dbReference type="Proteomes" id="UP000236345">
    <property type="component" value="Unassembled WGS sequence"/>
</dbReference>
<dbReference type="GO" id="GO:0043136">
    <property type="term" value="F:sn-glycerol 3-phosphatase activity"/>
    <property type="evidence" value="ECO:0007669"/>
    <property type="project" value="TreeGrafter"/>
</dbReference>
<dbReference type="Pfam" id="PF00702">
    <property type="entry name" value="Hydrolase"/>
    <property type="match status" value="1"/>
</dbReference>
<dbReference type="Gene3D" id="1.10.150.240">
    <property type="entry name" value="Putative phosphatase, domain 2"/>
    <property type="match status" value="1"/>
</dbReference>
<dbReference type="AlphaFoldDB" id="A0A2K1QAT9"/>
<sequence length="261" mass="28174">MPRRRCGKNINACWLPGKPARGSIICAQPRLRKLSTPEKETRVKCKGFLFDLDGTLVDSLPAVERAWSNWGKRHGIDADEILSFIHGKQAITSLRHFMRGSSEEEIQQEFQLLEKTEAEDTEGVTALPGACELLEHLNALAIPWAIVTSGSVPVAFARRQAAGLPLPTHFVTAERVKNGKPEPDAYLFGAELLGLHPADCVVVEDAPAGILSGLAAGCTVIAVNAPATTPRLAETALQLTTLNALRIVKDDDGTITVLTQE</sequence>
<dbReference type="PANTHER" id="PTHR43481">
    <property type="entry name" value="FRUCTOSE-1-PHOSPHATE PHOSPHATASE"/>
    <property type="match status" value="1"/>
</dbReference>
<dbReference type="SFLD" id="SFLDG01135">
    <property type="entry name" value="C1.5.6:_HAD__Beta-PGM__Phospha"/>
    <property type="match status" value="1"/>
</dbReference>
<dbReference type="InterPro" id="IPR051806">
    <property type="entry name" value="HAD-like_SPP"/>
</dbReference>
<proteinExistence type="predicted"/>
<evidence type="ECO:0000313" key="2">
    <source>
        <dbReference type="EMBL" id="PNS12142.1"/>
    </source>
</evidence>
<dbReference type="InterPro" id="IPR023198">
    <property type="entry name" value="PGP-like_dom2"/>
</dbReference>
<dbReference type="NCBIfam" id="NF008610">
    <property type="entry name" value="PRK11587.1"/>
    <property type="match status" value="1"/>
</dbReference>
<dbReference type="PRINTS" id="PR00413">
    <property type="entry name" value="HADHALOGNASE"/>
</dbReference>
<keyword evidence="1" id="KW-0479">Metal-binding</keyword>
<comment type="caution">
    <text evidence="2">The sequence shown here is derived from an EMBL/GenBank/DDBJ whole genome shotgun (WGS) entry which is preliminary data.</text>
</comment>
<gene>
    <name evidence="2" type="ORF">COO59_09195</name>
</gene>
<dbReference type="SFLD" id="SFLDS00003">
    <property type="entry name" value="Haloacid_Dehalogenase"/>
    <property type="match status" value="1"/>
</dbReference>
<name>A0A2K1QAT9_9GAMM</name>
<dbReference type="GO" id="GO:0050308">
    <property type="term" value="F:sugar-phosphatase activity"/>
    <property type="evidence" value="ECO:0007669"/>
    <property type="project" value="TreeGrafter"/>
</dbReference>
<organism evidence="2 3">
    <name type="scientific">Mixta theicola</name>
    <dbReference type="NCBI Taxonomy" id="1458355"/>
    <lineage>
        <taxon>Bacteria</taxon>
        <taxon>Pseudomonadati</taxon>
        <taxon>Pseudomonadota</taxon>
        <taxon>Gammaproteobacteria</taxon>
        <taxon>Enterobacterales</taxon>
        <taxon>Erwiniaceae</taxon>
        <taxon>Mixta</taxon>
    </lineage>
</organism>
<evidence type="ECO:0000256" key="1">
    <source>
        <dbReference type="ARBA" id="ARBA00022723"/>
    </source>
</evidence>
<dbReference type="Gene3D" id="3.40.50.1000">
    <property type="entry name" value="HAD superfamily/HAD-like"/>
    <property type="match status" value="1"/>
</dbReference>
<dbReference type="GO" id="GO:0046872">
    <property type="term" value="F:metal ion binding"/>
    <property type="evidence" value="ECO:0007669"/>
    <property type="project" value="UniProtKB-KW"/>
</dbReference>
<dbReference type="NCBIfam" id="TIGR01509">
    <property type="entry name" value="HAD-SF-IA-v3"/>
    <property type="match status" value="1"/>
</dbReference>
<dbReference type="EMBL" id="NWUO01000005">
    <property type="protein sequence ID" value="PNS12142.1"/>
    <property type="molecule type" value="Genomic_DNA"/>
</dbReference>
<dbReference type="SUPFAM" id="SSF56784">
    <property type="entry name" value="HAD-like"/>
    <property type="match status" value="1"/>
</dbReference>
<protein>
    <submittedName>
        <fullName evidence="2">Sugar phosphatase</fullName>
    </submittedName>
</protein>
<reference evidence="3" key="1">
    <citation type="submission" date="2017-09" db="EMBL/GenBank/DDBJ databases">
        <authorList>
            <person name="Palmer M."/>
            <person name="Steenkamp E.T."/>
            <person name="Coetzee M.P."/>
            <person name="Avontuur J.R."/>
            <person name="Van Zyl E."/>
            <person name="Chan W.-Y."/>
            <person name="Blom J."/>
            <person name="Venter S.N."/>
        </authorList>
    </citation>
    <scope>NUCLEOTIDE SEQUENCE [LARGE SCALE GENOMIC DNA]</scope>
    <source>
        <strain evidence="3">QC88-366</strain>
    </source>
</reference>
<dbReference type="OrthoDB" id="9800058at2"/>
<accession>A0A2K1QAT9</accession>
<dbReference type="InterPro" id="IPR006439">
    <property type="entry name" value="HAD-SF_hydro_IA"/>
</dbReference>
<dbReference type="PANTHER" id="PTHR43481:SF4">
    <property type="entry name" value="GLYCEROL-1-PHOSPHATE PHOSPHOHYDROLASE 1-RELATED"/>
    <property type="match status" value="1"/>
</dbReference>